<gene>
    <name evidence="2" type="ORF">IMG5_167690</name>
</gene>
<name>G0R0Z5_ICHMU</name>
<dbReference type="SUPFAM" id="SSF47473">
    <property type="entry name" value="EF-hand"/>
    <property type="match status" value="1"/>
</dbReference>
<dbReference type="Proteomes" id="UP000008983">
    <property type="component" value="Unassembled WGS sequence"/>
</dbReference>
<reference evidence="2 3" key="1">
    <citation type="submission" date="2011-07" db="EMBL/GenBank/DDBJ databases">
        <authorList>
            <person name="Coyne R."/>
            <person name="Brami D."/>
            <person name="Johnson J."/>
            <person name="Hostetler J."/>
            <person name="Hannick L."/>
            <person name="Clark T."/>
            <person name="Cassidy-Hanley D."/>
            <person name="Inman J."/>
        </authorList>
    </citation>
    <scope>NUCLEOTIDE SEQUENCE [LARGE SCALE GENOMIC DNA]</scope>
    <source>
        <strain evidence="2 3">G5</strain>
    </source>
</reference>
<dbReference type="GeneID" id="14904945"/>
<evidence type="ECO:0000313" key="3">
    <source>
        <dbReference type="Proteomes" id="UP000008983"/>
    </source>
</evidence>
<evidence type="ECO:0000313" key="2">
    <source>
        <dbReference type="EMBL" id="EGR28860.1"/>
    </source>
</evidence>
<dbReference type="eggNOG" id="ENOG502RT2A">
    <property type="taxonomic scope" value="Eukaryota"/>
</dbReference>
<dbReference type="AlphaFoldDB" id="G0R0Z5"/>
<evidence type="ECO:0000259" key="1">
    <source>
        <dbReference type="PROSITE" id="PS50222"/>
    </source>
</evidence>
<feature type="domain" description="EF-hand" evidence="1">
    <location>
        <begin position="310"/>
        <end position="345"/>
    </location>
</feature>
<keyword evidence="3" id="KW-1185">Reference proteome</keyword>
<dbReference type="GO" id="GO:0005509">
    <property type="term" value="F:calcium ion binding"/>
    <property type="evidence" value="ECO:0007669"/>
    <property type="project" value="InterPro"/>
</dbReference>
<protein>
    <recommendedName>
        <fullName evidence="1">EF-hand domain-containing protein</fullName>
    </recommendedName>
</protein>
<dbReference type="Pfam" id="PF13499">
    <property type="entry name" value="EF-hand_7"/>
    <property type="match status" value="1"/>
</dbReference>
<dbReference type="SMART" id="SM00054">
    <property type="entry name" value="EFh"/>
    <property type="match status" value="3"/>
</dbReference>
<dbReference type="OMA" id="YHDQPYP"/>
<dbReference type="InterPro" id="IPR011992">
    <property type="entry name" value="EF-hand-dom_pair"/>
</dbReference>
<organism evidence="2 3">
    <name type="scientific">Ichthyophthirius multifiliis</name>
    <name type="common">White spot disease agent</name>
    <name type="synonym">Ich</name>
    <dbReference type="NCBI Taxonomy" id="5932"/>
    <lineage>
        <taxon>Eukaryota</taxon>
        <taxon>Sar</taxon>
        <taxon>Alveolata</taxon>
        <taxon>Ciliophora</taxon>
        <taxon>Intramacronucleata</taxon>
        <taxon>Oligohymenophorea</taxon>
        <taxon>Hymenostomatida</taxon>
        <taxon>Ophryoglenina</taxon>
        <taxon>Ichthyophthirius</taxon>
    </lineage>
</organism>
<dbReference type="InterPro" id="IPR002048">
    <property type="entry name" value="EF_hand_dom"/>
</dbReference>
<dbReference type="EMBL" id="GL984206">
    <property type="protein sequence ID" value="EGR28860.1"/>
    <property type="molecule type" value="Genomic_DNA"/>
</dbReference>
<dbReference type="InParanoid" id="G0R0Z5"/>
<sequence length="386" mass="47039">MNYISFDYTNPKENSYLPKTVKPFEEYPYYYNKYYEGYPYTEYPKKSQLYNIQNQISCIGYDKQTDMLKSNIVFLDNKPPRTYRSSYTIYKQGSDNTTYDKKYRFQQEKNEIVQNLSSVFEKNQDLEKTLSFLDYYCYSSELEKQSRESELKTVFREHQENIAKKELLFVLQENIIYERELENIRQNLARQNDFSIIQLYFLFDNDQINEIQPFEFESGLKKLDIKADSLDIFLTLNRYSQDGNDQIGLQEFINMIKPYRKDNIYDHIFQDKKISYNYMNQLTKQYIIKLFKSILSQESAMQHYRYELKKKEIKIEDAFQDIDQNNRQSFTRQEFLQWMKENGIYVTNYEMEGLFQRFDRKNSGSVNLKEFAYELKPKQYKKIQNR</sequence>
<dbReference type="PROSITE" id="PS50222">
    <property type="entry name" value="EF_HAND_2"/>
    <property type="match status" value="1"/>
</dbReference>
<accession>G0R0Z5</accession>
<dbReference type="OrthoDB" id="444540at2759"/>
<dbReference type="RefSeq" id="XP_004030096.1">
    <property type="nucleotide sequence ID" value="XM_004030048.1"/>
</dbReference>
<dbReference type="CDD" id="cd00051">
    <property type="entry name" value="EFh"/>
    <property type="match status" value="1"/>
</dbReference>
<proteinExistence type="predicted"/>
<dbReference type="Gene3D" id="1.10.238.10">
    <property type="entry name" value="EF-hand"/>
    <property type="match status" value="2"/>
</dbReference>